<organism evidence="2 3">
    <name type="scientific">Thermofilum adornatum 1505</name>
    <dbReference type="NCBI Taxonomy" id="697581"/>
    <lineage>
        <taxon>Archaea</taxon>
        <taxon>Thermoproteota</taxon>
        <taxon>Thermoprotei</taxon>
        <taxon>Thermofilales</taxon>
        <taxon>Thermofilaceae</taxon>
        <taxon>Thermofilum</taxon>
    </lineage>
</organism>
<dbReference type="KEGG" id="tcb:TCARB_1102"/>
<dbReference type="Pfam" id="PF05016">
    <property type="entry name" value="ParE_toxin"/>
    <property type="match status" value="1"/>
</dbReference>
<proteinExistence type="predicted"/>
<dbReference type="EMBL" id="CP007493">
    <property type="protein sequence ID" value="AJB42150.1"/>
    <property type="molecule type" value="Genomic_DNA"/>
</dbReference>
<dbReference type="AlphaFoldDB" id="A0A3G1A5N3"/>
<dbReference type="PANTHER" id="PTHR35601">
    <property type="entry name" value="TOXIN RELE"/>
    <property type="match status" value="1"/>
</dbReference>
<sequence length="63" mass="7362">MKTQVLEAINDILANPFSGVKLRGELEGYWRWRVGKYRIIYLIDRSSQVVVFLDVGSRKAIYE</sequence>
<dbReference type="PANTHER" id="PTHR35601:SF1">
    <property type="entry name" value="TOXIN RELE"/>
    <property type="match status" value="1"/>
</dbReference>
<name>A0A3G1A5N3_9CREN</name>
<dbReference type="GeneID" id="25406516"/>
<reference evidence="3" key="1">
    <citation type="book" date="2010" name="EXTREMOPHILES" publisher="0:0-0">
        <title>Complete genome sequences of ten hyperthermophilic archaea reveal their metabolic capabilities and possible ecological roles.</title>
        <editorList>
            <person name="?"/>
        </editorList>
        <authorList>
            <person name="Ravin N.V."/>
            <person name="Mardanov A.V."/>
            <person name="Bonch-Osmolovskaya E.A."/>
            <person name="Skryabin K.G."/>
        </authorList>
    </citation>
    <scope>NUCLEOTIDE SEQUENCE [LARGE SCALE GENOMIC DNA]</scope>
    <source>
        <strain evidence="3">1505</strain>
    </source>
</reference>
<dbReference type="Proteomes" id="UP000266720">
    <property type="component" value="Chromosome"/>
</dbReference>
<protein>
    <recommendedName>
        <fullName evidence="4">RelE/StbE replicon stabilization toxin</fullName>
    </recommendedName>
</protein>
<gene>
    <name evidence="2" type="ORF">TCARB_1102</name>
</gene>
<evidence type="ECO:0000256" key="1">
    <source>
        <dbReference type="ARBA" id="ARBA00022649"/>
    </source>
</evidence>
<evidence type="ECO:0000313" key="3">
    <source>
        <dbReference type="Proteomes" id="UP000266720"/>
    </source>
</evidence>
<dbReference type="InterPro" id="IPR035093">
    <property type="entry name" value="RelE/ParE_toxin_dom_sf"/>
</dbReference>
<dbReference type="InterPro" id="IPR007712">
    <property type="entry name" value="RelE/ParE_toxin"/>
</dbReference>
<dbReference type="NCBIfam" id="TIGR02385">
    <property type="entry name" value="RelE_StbE"/>
    <property type="match status" value="1"/>
</dbReference>
<keyword evidence="1" id="KW-1277">Toxin-antitoxin system</keyword>
<accession>A0A3G1A5N3</accession>
<evidence type="ECO:0000313" key="2">
    <source>
        <dbReference type="EMBL" id="AJB42150.1"/>
    </source>
</evidence>
<dbReference type="Gene3D" id="3.30.2310.20">
    <property type="entry name" value="RelE-like"/>
    <property type="match status" value="1"/>
</dbReference>
<dbReference type="SUPFAM" id="SSF143011">
    <property type="entry name" value="RelE-like"/>
    <property type="match status" value="1"/>
</dbReference>
<dbReference type="RefSeq" id="WP_052886962.1">
    <property type="nucleotide sequence ID" value="NZ_CP007493.1"/>
</dbReference>
<evidence type="ECO:0008006" key="4">
    <source>
        <dbReference type="Google" id="ProtNLM"/>
    </source>
</evidence>